<dbReference type="EMBL" id="BJNN01000108">
    <property type="protein sequence ID" value="GEC64143.1"/>
    <property type="molecule type" value="Genomic_DNA"/>
</dbReference>
<evidence type="ECO:0000259" key="1">
    <source>
        <dbReference type="Pfam" id="PF18894"/>
    </source>
</evidence>
<proteinExistence type="predicted"/>
<sequence length="177" mass="20159">MSDDEEFEAFSAAPETEDSPLGVMTRLIDTEGMFSFLKTGEVRIAVFMRHFPKEKQGRIVLGELALPRFQGGLARLGSWLLQRATWFQGPDYILMIDQDWWDGARPEAQEALVFHELMHAEHAVDRDGELKFDDEGRPVWSLKGHDLEEFREVVRRYGDWSGEIGAFVDAARIGGVT</sequence>
<feature type="domain" description="Putative phage metallopeptidase" evidence="1">
    <location>
        <begin position="25"/>
        <end position="171"/>
    </location>
</feature>
<reference evidence="2 3" key="1">
    <citation type="submission" date="2019-06" db="EMBL/GenBank/DDBJ databases">
        <title>Whole genome shotgun sequence of Komagataeibacter hansenii NBRC 14820.</title>
        <authorList>
            <person name="Hosoyama A."/>
            <person name="Uohara A."/>
            <person name="Ohji S."/>
            <person name="Ichikawa N."/>
        </authorList>
    </citation>
    <scope>NUCLEOTIDE SEQUENCE [LARGE SCALE GENOMIC DNA]</scope>
    <source>
        <strain evidence="2 3">NBRC 14820</strain>
    </source>
</reference>
<protein>
    <recommendedName>
        <fullName evidence="1">Putative phage metallopeptidase domain-containing protein</fullName>
    </recommendedName>
</protein>
<evidence type="ECO:0000313" key="3">
    <source>
        <dbReference type="Proteomes" id="UP000319478"/>
    </source>
</evidence>
<comment type="caution">
    <text evidence="2">The sequence shown here is derived from an EMBL/GenBank/DDBJ whole genome shotgun (WGS) entry which is preliminary data.</text>
</comment>
<evidence type="ECO:0000313" key="2">
    <source>
        <dbReference type="EMBL" id="GEC64143.1"/>
    </source>
</evidence>
<organism evidence="2 3">
    <name type="scientific">Novacetimonas hansenii</name>
    <name type="common">Komagataeibacter hansenii</name>
    <dbReference type="NCBI Taxonomy" id="436"/>
    <lineage>
        <taxon>Bacteria</taxon>
        <taxon>Pseudomonadati</taxon>
        <taxon>Pseudomonadota</taxon>
        <taxon>Alphaproteobacteria</taxon>
        <taxon>Acetobacterales</taxon>
        <taxon>Acetobacteraceae</taxon>
        <taxon>Novacetimonas</taxon>
    </lineage>
</organism>
<accession>A0ABQ0SFX8</accession>
<name>A0ABQ0SFX8_NOVHA</name>
<dbReference type="InterPro" id="IPR043998">
    <property type="entry name" value="Put_Metallopep"/>
</dbReference>
<dbReference type="Pfam" id="PF18894">
    <property type="entry name" value="PhageMetallopep"/>
    <property type="match status" value="1"/>
</dbReference>
<dbReference type="Proteomes" id="UP000319478">
    <property type="component" value="Unassembled WGS sequence"/>
</dbReference>
<dbReference type="RefSeq" id="WP_048859040.1">
    <property type="nucleotide sequence ID" value="NZ_BJNN01000108.1"/>
</dbReference>
<keyword evidence="3" id="KW-1185">Reference proteome</keyword>
<gene>
    <name evidence="2" type="ORF">GHA01_19920</name>
</gene>